<dbReference type="SUPFAM" id="SSF53383">
    <property type="entry name" value="PLP-dependent transferases"/>
    <property type="match status" value="1"/>
</dbReference>
<keyword evidence="3" id="KW-1185">Reference proteome</keyword>
<accession>A0A8H9LSP6</accession>
<evidence type="ECO:0008006" key="4">
    <source>
        <dbReference type="Google" id="ProtNLM"/>
    </source>
</evidence>
<reference evidence="1" key="1">
    <citation type="journal article" date="2014" name="Int. J. Syst. Evol. Microbiol.">
        <title>Complete genome sequence of Corynebacterium casei LMG S-19264T (=DSM 44701T), isolated from a smear-ripened cheese.</title>
        <authorList>
            <consortium name="US DOE Joint Genome Institute (JGI-PGF)"/>
            <person name="Walter F."/>
            <person name="Albersmeier A."/>
            <person name="Kalinowski J."/>
            <person name="Ruckert C."/>
        </authorList>
    </citation>
    <scope>NUCLEOTIDE SEQUENCE</scope>
    <source>
        <strain evidence="1">JCM 4434</strain>
    </source>
</reference>
<dbReference type="Proteomes" id="UP000037395">
    <property type="component" value="Unassembled WGS sequence"/>
</dbReference>
<evidence type="ECO:0000313" key="2">
    <source>
        <dbReference type="EMBL" id="OEV34798.1"/>
    </source>
</evidence>
<dbReference type="EMBL" id="JPRF03000043">
    <property type="protein sequence ID" value="OEV34798.1"/>
    <property type="molecule type" value="Genomic_DNA"/>
</dbReference>
<dbReference type="InterPro" id="IPR015422">
    <property type="entry name" value="PyrdxlP-dep_Trfase_small"/>
</dbReference>
<name>A0A1E7N276_KITAU</name>
<comment type="caution">
    <text evidence="2">The sequence shown here is derived from an EMBL/GenBank/DDBJ whole genome shotgun (WGS) entry which is preliminary data.</text>
</comment>
<accession>A0A1E7N276</accession>
<dbReference type="InterPro" id="IPR015424">
    <property type="entry name" value="PyrdxlP-dep_Trfase"/>
</dbReference>
<reference evidence="1" key="5">
    <citation type="submission" date="2020-09" db="EMBL/GenBank/DDBJ databases">
        <authorList>
            <person name="Sun Q."/>
            <person name="Ohkuma M."/>
        </authorList>
    </citation>
    <scope>NUCLEOTIDE SEQUENCE</scope>
    <source>
        <strain evidence="1">JCM 4434</strain>
    </source>
</reference>
<organism evidence="2 3">
    <name type="scientific">Kitasatospora aureofaciens</name>
    <name type="common">Streptomyces aureofaciens</name>
    <dbReference type="NCBI Taxonomy" id="1894"/>
    <lineage>
        <taxon>Bacteria</taxon>
        <taxon>Bacillati</taxon>
        <taxon>Actinomycetota</taxon>
        <taxon>Actinomycetes</taxon>
        <taxon>Kitasatosporales</taxon>
        <taxon>Streptomycetaceae</taxon>
        <taxon>Kitasatospora</taxon>
    </lineage>
</organism>
<reference evidence="2" key="4">
    <citation type="submission" date="2016-08" db="EMBL/GenBank/DDBJ databases">
        <title>Sequencing, Assembly and Comparative Genomics of S. aureofaciens ATCC 10762.</title>
        <authorList>
            <person name="Gradnigo J.S."/>
            <person name="Johnson N."/>
            <person name="Somerville G.A."/>
        </authorList>
    </citation>
    <scope>NUCLEOTIDE SEQUENCE [LARGE SCALE GENOMIC DNA]</scope>
    <source>
        <strain evidence="2">ATCC 10762</strain>
    </source>
</reference>
<dbReference type="Gene3D" id="3.90.1150.10">
    <property type="entry name" value="Aspartate Aminotransferase, domain 1"/>
    <property type="match status" value="1"/>
</dbReference>
<gene>
    <name evidence="1" type="ORF">GCM10010502_52530</name>
    <name evidence="2" type="ORF">HS99_0010000</name>
</gene>
<dbReference type="PANTHER" id="PTHR43686:SF1">
    <property type="entry name" value="AMINOTRAN_5 DOMAIN-CONTAINING PROTEIN"/>
    <property type="match status" value="1"/>
</dbReference>
<proteinExistence type="predicted"/>
<evidence type="ECO:0000313" key="1">
    <source>
        <dbReference type="EMBL" id="GGU92548.1"/>
    </source>
</evidence>
<reference evidence="3" key="3">
    <citation type="submission" date="2016-08" db="EMBL/GenBank/DDBJ databases">
        <title>Sequencing, assembly and comparative genomics of S. aureofaciens ATCC 10762.</title>
        <authorList>
            <person name="Gradnigo J.S."/>
            <person name="Johnson N."/>
            <person name="Somerville G.A."/>
        </authorList>
    </citation>
    <scope>NUCLEOTIDE SEQUENCE [LARGE SCALE GENOMIC DNA]</scope>
    <source>
        <strain evidence="3">ATCC 10762 / DSM 40127 / CCM 3239 / JCM 4008 / LMG 5968 / NBRC 12843 / NCIMB 8234 / A-377</strain>
    </source>
</reference>
<dbReference type="PANTHER" id="PTHR43686">
    <property type="entry name" value="SULFURTRANSFERASE-RELATED"/>
    <property type="match status" value="1"/>
</dbReference>
<dbReference type="EMBL" id="BMUB01000014">
    <property type="protein sequence ID" value="GGU92548.1"/>
    <property type="molecule type" value="Genomic_DNA"/>
</dbReference>
<evidence type="ECO:0000313" key="3">
    <source>
        <dbReference type="Proteomes" id="UP000037395"/>
    </source>
</evidence>
<dbReference type="AlphaFoldDB" id="A0A1E7N276"/>
<dbReference type="KEGG" id="kau:B6264_25740"/>
<protein>
    <recommendedName>
        <fullName evidence="4">Aminotransferase class V domain-containing protein</fullName>
    </recommendedName>
</protein>
<sequence length="250" mass="27580">MTVHGLDHGPQCVPVGQMLRVVALLGRAFSAVEMMAVLQRPATELLTPVAEAIAAGVLEERGDLLAFRHDLIRRVVVQSYSQAVRTALYRQIGVALAAMNAPVERVAEHLLEAAQLGESDQLPPRRPCMTTTDHSHALHHNFVVALLNDLFGIQARGGCSCAGPYGHRLLGIGEEHSGALRDEVVMRGREGIKPGWTRVSFPYFMSDTVRDFIIEAVDLIATEGHRLLPDYRFTPGSGLWRHRLARRNSR</sequence>
<reference evidence="2 3" key="2">
    <citation type="submission" date="2014-07" db="EMBL/GenBank/DDBJ databases">
        <authorList>
            <person name="Zhang J.E."/>
            <person name="Yang H."/>
            <person name="Guo J."/>
            <person name="Deng Z."/>
            <person name="Luo H."/>
            <person name="Luo M."/>
            <person name="Zhao B."/>
        </authorList>
    </citation>
    <scope>NUCLEOTIDE SEQUENCE [LARGE SCALE GENOMIC DNA]</scope>
    <source>
        <strain evidence="2">ATCC 10762</strain>
        <strain evidence="3">ATCC 10762 / DSM 40127 / CCM 3239 / JCM 4008 / LMG 5968 / NBRC 12843 / NCIMB 8234 / A-377</strain>
    </source>
</reference>
<dbReference type="Proteomes" id="UP000610124">
    <property type="component" value="Unassembled WGS sequence"/>
</dbReference>